<dbReference type="Proteomes" id="UP000300879">
    <property type="component" value="Chromosome"/>
</dbReference>
<dbReference type="RefSeq" id="WP_138225943.1">
    <property type="nucleotide sequence ID" value="NZ_CP040396.1"/>
</dbReference>
<dbReference type="AlphaFoldDB" id="A0A4P8XK04"/>
<protein>
    <submittedName>
        <fullName evidence="2">Acetyltransferase, GNAT family</fullName>
    </submittedName>
</protein>
<evidence type="ECO:0000259" key="1">
    <source>
        <dbReference type="PROSITE" id="PS51186"/>
    </source>
</evidence>
<evidence type="ECO:0000313" key="3">
    <source>
        <dbReference type="Proteomes" id="UP000300879"/>
    </source>
</evidence>
<dbReference type="SUPFAM" id="SSF55729">
    <property type="entry name" value="Acyl-CoA N-acyltransferases (Nat)"/>
    <property type="match status" value="1"/>
</dbReference>
<keyword evidence="3" id="KW-1185">Reference proteome</keyword>
<dbReference type="PROSITE" id="PS51186">
    <property type="entry name" value="GNAT"/>
    <property type="match status" value="1"/>
</dbReference>
<dbReference type="PANTHER" id="PTHR43233:SF1">
    <property type="entry name" value="FAMILY N-ACETYLTRANSFERASE, PUTATIVE (AFU_ORTHOLOGUE AFUA_6G03350)-RELATED"/>
    <property type="match status" value="1"/>
</dbReference>
<keyword evidence="2" id="KW-0808">Transferase</keyword>
<dbReference type="InterPro" id="IPR016181">
    <property type="entry name" value="Acyl_CoA_acyltransferase"/>
</dbReference>
<proteinExistence type="predicted"/>
<dbReference type="Gene3D" id="3.40.630.30">
    <property type="match status" value="1"/>
</dbReference>
<reference evidence="2 3" key="1">
    <citation type="submission" date="2019-05" db="EMBL/GenBank/DDBJ databases">
        <authorList>
            <person name="Chen C."/>
        </authorList>
    </citation>
    <scope>NUCLEOTIDE SEQUENCE [LARGE SCALE GENOMIC DNA]</scope>
    <source>
        <strain evidence="2 3">HB172198</strain>
    </source>
</reference>
<dbReference type="PANTHER" id="PTHR43233">
    <property type="entry name" value="FAMILY N-ACETYLTRANSFERASE, PUTATIVE (AFU_ORTHOLOGUE AFUA_6G03350)-RELATED"/>
    <property type="match status" value="1"/>
</dbReference>
<dbReference type="GO" id="GO:0016747">
    <property type="term" value="F:acyltransferase activity, transferring groups other than amino-acyl groups"/>
    <property type="evidence" value="ECO:0007669"/>
    <property type="project" value="InterPro"/>
</dbReference>
<dbReference type="OrthoDB" id="9775804at2"/>
<dbReference type="Pfam" id="PF13673">
    <property type="entry name" value="Acetyltransf_10"/>
    <property type="match status" value="1"/>
</dbReference>
<dbReference type="KEGG" id="palo:E6C60_2290"/>
<dbReference type="InterPro" id="IPR000182">
    <property type="entry name" value="GNAT_dom"/>
</dbReference>
<gene>
    <name evidence="2" type="ORF">E6C60_2290</name>
</gene>
<name>A0A4P8XK04_9BACL</name>
<evidence type="ECO:0000313" key="2">
    <source>
        <dbReference type="EMBL" id="QCT03002.1"/>
    </source>
</evidence>
<dbReference type="EMBL" id="CP040396">
    <property type="protein sequence ID" value="QCT03002.1"/>
    <property type="molecule type" value="Genomic_DNA"/>
</dbReference>
<feature type="domain" description="N-acetyltransferase" evidence="1">
    <location>
        <begin position="3"/>
        <end position="134"/>
    </location>
</feature>
<sequence>MGVKYQVVEACPVEEVIDVFRSSGIRRPINDSERIATMIKNSDVMVTARENQQLIGFLRAITDYSYCCYISDLAVSKSSQEKGVGKQLIETLKKHLGEVDVQYILLSAPSALGFYGKIGFERADKAFVIRRKSN</sequence>
<accession>A0A4P8XK04</accession>
<organism evidence="2 3">
    <name type="scientific">Paenibacillus algicola</name>
    <dbReference type="NCBI Taxonomy" id="2565926"/>
    <lineage>
        <taxon>Bacteria</taxon>
        <taxon>Bacillati</taxon>
        <taxon>Bacillota</taxon>
        <taxon>Bacilli</taxon>
        <taxon>Bacillales</taxon>
        <taxon>Paenibacillaceae</taxon>
        <taxon>Paenibacillus</taxon>
    </lineage>
</organism>
<dbReference type="CDD" id="cd04301">
    <property type="entry name" value="NAT_SF"/>
    <property type="match status" value="1"/>
</dbReference>
<dbReference type="InterPro" id="IPR053144">
    <property type="entry name" value="Acetyltransferase_Butenolide"/>
</dbReference>